<feature type="compositionally biased region" description="Low complexity" evidence="6">
    <location>
        <begin position="32"/>
        <end position="60"/>
    </location>
</feature>
<comment type="similarity">
    <text evidence="1 5">Belongs to the TUBGCP family.</text>
</comment>
<dbReference type="Gene3D" id="1.20.120.1900">
    <property type="entry name" value="Gamma-tubulin complex, C-terminal domain"/>
    <property type="match status" value="1"/>
</dbReference>
<dbReference type="InterPro" id="IPR007259">
    <property type="entry name" value="GCP"/>
</dbReference>
<dbReference type="GO" id="GO:0005874">
    <property type="term" value="C:microtubule"/>
    <property type="evidence" value="ECO:0007669"/>
    <property type="project" value="UniProtKB-KW"/>
</dbReference>
<dbReference type="EMBL" id="CABVLU010000005">
    <property type="protein sequence ID" value="VVT57855.1"/>
    <property type="molecule type" value="Genomic_DNA"/>
</dbReference>
<keyword evidence="3 5" id="KW-0493">Microtubule</keyword>
<evidence type="ECO:0000256" key="5">
    <source>
        <dbReference type="RuleBase" id="RU363050"/>
    </source>
</evidence>
<organism evidence="9 10">
    <name type="scientific">Magnusiomyces paraingens</name>
    <dbReference type="NCBI Taxonomy" id="2606893"/>
    <lineage>
        <taxon>Eukaryota</taxon>
        <taxon>Fungi</taxon>
        <taxon>Dikarya</taxon>
        <taxon>Ascomycota</taxon>
        <taxon>Saccharomycotina</taxon>
        <taxon>Dipodascomycetes</taxon>
        <taxon>Dipodascales</taxon>
        <taxon>Dipodascaceae</taxon>
        <taxon>Magnusiomyces</taxon>
    </lineage>
</organism>
<dbReference type="AlphaFoldDB" id="A0A5E8C4G0"/>
<dbReference type="GeneID" id="43584717"/>
<evidence type="ECO:0000259" key="8">
    <source>
        <dbReference type="Pfam" id="PF17681"/>
    </source>
</evidence>
<protein>
    <recommendedName>
        <fullName evidence="5">Spindle pole body component</fullName>
    </recommendedName>
</protein>
<dbReference type="GO" id="GO:0051225">
    <property type="term" value="P:spindle assembly"/>
    <property type="evidence" value="ECO:0007669"/>
    <property type="project" value="TreeGrafter"/>
</dbReference>
<evidence type="ECO:0000256" key="4">
    <source>
        <dbReference type="ARBA" id="ARBA00023212"/>
    </source>
</evidence>
<evidence type="ECO:0000313" key="9">
    <source>
        <dbReference type="EMBL" id="VVT57855.1"/>
    </source>
</evidence>
<evidence type="ECO:0000259" key="7">
    <source>
        <dbReference type="Pfam" id="PF04130"/>
    </source>
</evidence>
<accession>A0A5E8C4G0</accession>
<evidence type="ECO:0000256" key="1">
    <source>
        <dbReference type="ARBA" id="ARBA00010337"/>
    </source>
</evidence>
<dbReference type="GO" id="GO:0044732">
    <property type="term" value="C:mitotic spindle pole body"/>
    <property type="evidence" value="ECO:0007669"/>
    <property type="project" value="TreeGrafter"/>
</dbReference>
<feature type="compositionally biased region" description="Basic and acidic residues" evidence="6">
    <location>
        <begin position="1"/>
        <end position="10"/>
    </location>
</feature>
<keyword evidence="2 5" id="KW-0963">Cytoplasm</keyword>
<proteinExistence type="inferred from homology"/>
<dbReference type="FunFam" id="1.20.120.1900:FF:000011">
    <property type="entry name" value="Spindle pole body component"/>
    <property type="match status" value="1"/>
</dbReference>
<dbReference type="GO" id="GO:0043015">
    <property type="term" value="F:gamma-tubulin binding"/>
    <property type="evidence" value="ECO:0007669"/>
    <property type="project" value="InterPro"/>
</dbReference>
<dbReference type="RefSeq" id="XP_031856508.1">
    <property type="nucleotide sequence ID" value="XM_032000617.1"/>
</dbReference>
<dbReference type="Pfam" id="PF17681">
    <property type="entry name" value="GCP_N_terminal"/>
    <property type="match status" value="1"/>
</dbReference>
<feature type="compositionally biased region" description="Polar residues" evidence="6">
    <location>
        <begin position="577"/>
        <end position="590"/>
    </location>
</feature>
<evidence type="ECO:0000256" key="2">
    <source>
        <dbReference type="ARBA" id="ARBA00022490"/>
    </source>
</evidence>
<feature type="region of interest" description="Disordered" evidence="6">
    <location>
        <begin position="1"/>
        <end position="83"/>
    </location>
</feature>
<dbReference type="GO" id="GO:0051321">
    <property type="term" value="P:meiotic cell cycle"/>
    <property type="evidence" value="ECO:0007669"/>
    <property type="project" value="TreeGrafter"/>
</dbReference>
<feature type="region of interest" description="Disordered" evidence="6">
    <location>
        <begin position="570"/>
        <end position="612"/>
    </location>
</feature>
<name>A0A5E8C4G0_9ASCO</name>
<dbReference type="PANTHER" id="PTHR19302">
    <property type="entry name" value="GAMMA TUBULIN COMPLEX PROTEIN"/>
    <property type="match status" value="1"/>
</dbReference>
<dbReference type="GO" id="GO:0000930">
    <property type="term" value="C:gamma-tubulin complex"/>
    <property type="evidence" value="ECO:0007669"/>
    <property type="project" value="TreeGrafter"/>
</dbReference>
<evidence type="ECO:0000313" key="10">
    <source>
        <dbReference type="Proteomes" id="UP000398389"/>
    </source>
</evidence>
<dbReference type="GO" id="GO:0007020">
    <property type="term" value="P:microtubule nucleation"/>
    <property type="evidence" value="ECO:0007669"/>
    <property type="project" value="InterPro"/>
</dbReference>
<dbReference type="GO" id="GO:0000278">
    <property type="term" value="P:mitotic cell cycle"/>
    <property type="evidence" value="ECO:0007669"/>
    <property type="project" value="TreeGrafter"/>
</dbReference>
<keyword evidence="4 5" id="KW-0206">Cytoskeleton</keyword>
<feature type="compositionally biased region" description="Polar residues" evidence="6">
    <location>
        <begin position="14"/>
        <end position="31"/>
    </location>
</feature>
<comment type="subcellular location">
    <subcellularLocation>
        <location evidence="5">Cytoplasm</location>
        <location evidence="5">Cytoskeleton</location>
        <location evidence="5">Microtubule organizing center</location>
    </subcellularLocation>
</comment>
<dbReference type="GO" id="GO:0051011">
    <property type="term" value="F:microtubule minus-end binding"/>
    <property type="evidence" value="ECO:0007669"/>
    <property type="project" value="TreeGrafter"/>
</dbReference>
<evidence type="ECO:0000256" key="6">
    <source>
        <dbReference type="SAM" id="MobiDB-lite"/>
    </source>
</evidence>
<dbReference type="Proteomes" id="UP000398389">
    <property type="component" value="Unassembled WGS sequence"/>
</dbReference>
<evidence type="ECO:0000256" key="3">
    <source>
        <dbReference type="ARBA" id="ARBA00022701"/>
    </source>
</evidence>
<dbReference type="InterPro" id="IPR040457">
    <property type="entry name" value="GCP_C"/>
</dbReference>
<feature type="domain" description="Gamma tubulin complex component protein N-terminal" evidence="8">
    <location>
        <begin position="132"/>
        <end position="474"/>
    </location>
</feature>
<sequence>MASSYSRRDGSGQYEGSASQSRTSIYRTQHFSSSTRRSMGSSSSPPVQQQQQQAGVSGSTNSQRQNPSRVHQHHGSSDNENWIPRVELARETSSALAKSLKPLPKYSHAPSEYRKYMSLEGLSLNAQEAIVIEDLIYVLLGCEGIYIRFNETYEVDIKFDRLRGPQYQTNRSVPISMRDAVKSITDTARHHLAISEFVDVHAQRDYGQVNQALCASIRRVLKDYNILIAQLENELYYNQSFSLQTMQLQLAPLAHILKQIYDLCQVILQENTRRSEEAAAQLYSSSDIEKVIESLKVNEGTNFSKLGLTSREKSMVCKGGAILRILAERLIALSGDPPTKSLLETLLRDASKPYLVMLQRWIHRGIITDPYDEFLICEKKSVRKNKDTLYYTDEYWDKRYTVREDDLPLQLSSSEVYERILLTGKYLNVVRECGGVDVSQDDDKEYESIEDSRILMTLARAYSHANETLLSLLIHTHKLPERLRSLKHFFFLDKADYLINFMDIADAELNKPTSEASKTKLQYLLDMALRQPGSISATDPYRDDVLVEVSHMSNMENLLKIATVPGMDPNRIGSMAGESSGTMTSNHYQANNNNNNNSNNNNNNNNNTNGSKHFQSVFGLQLDFNIPFPLSLVFSRRTMIVYQLMFRHLVELKYIERTLNKSWVEQMKSKVWQHRSQIPELEEWKASVMKLRERMLYFIHNVLYYCTTEINERQWARFIEQLGEAKNADWLMAKHVSFLSICMKECMLTNPKLLRLQSKLYTSCRLFAEYLPSRERSIVYLDSLMLSEAEREKLQRPTSKNGEEMTEAEILAWLNSSLHQYEASFDHHLKILIEALNHYAAMETTSFLSLSSQLEAGLLQMRS</sequence>
<dbReference type="GO" id="GO:0000922">
    <property type="term" value="C:spindle pole"/>
    <property type="evidence" value="ECO:0007669"/>
    <property type="project" value="InterPro"/>
</dbReference>
<feature type="compositionally biased region" description="Low complexity" evidence="6">
    <location>
        <begin position="591"/>
        <end position="609"/>
    </location>
</feature>
<dbReference type="OrthoDB" id="2192946at2759"/>
<feature type="domain" description="Gamma tubulin complex component C-terminal" evidence="7">
    <location>
        <begin position="479"/>
        <end position="851"/>
    </location>
</feature>
<dbReference type="InterPro" id="IPR042241">
    <property type="entry name" value="GCP_C_sf"/>
</dbReference>
<dbReference type="PANTHER" id="PTHR19302:SF13">
    <property type="entry name" value="GAMMA-TUBULIN COMPLEX COMPONENT 2"/>
    <property type="match status" value="1"/>
</dbReference>
<keyword evidence="10" id="KW-1185">Reference proteome</keyword>
<dbReference type="Pfam" id="PF04130">
    <property type="entry name" value="GCP_C_terminal"/>
    <property type="match status" value="1"/>
</dbReference>
<dbReference type="GO" id="GO:0031122">
    <property type="term" value="P:cytoplasmic microtubule organization"/>
    <property type="evidence" value="ECO:0007669"/>
    <property type="project" value="TreeGrafter"/>
</dbReference>
<gene>
    <name evidence="9" type="ORF">SAPINGB_P005903</name>
</gene>
<reference evidence="9 10" key="1">
    <citation type="submission" date="2019-09" db="EMBL/GenBank/DDBJ databases">
        <authorList>
            <person name="Brejova B."/>
        </authorList>
    </citation>
    <scope>NUCLEOTIDE SEQUENCE [LARGE SCALE GENOMIC DNA]</scope>
</reference>
<dbReference type="InterPro" id="IPR041470">
    <property type="entry name" value="GCP_N"/>
</dbReference>